<sequence length="149" mass="17140">MRKRAVRFCAECLNEKFIVDSIEGRLTCMECHSEVYFETTVSEKIVEEVTTLCRKFKLDGGALLLVYAAAGIIQLRYVDCKAERYSREAVLSRIFDGISEEGGFYYEPAKFQKIIEFLEKSGENVKEERLKKLRAVLPNLKEVILAELL</sequence>
<proteinExistence type="predicted"/>
<protein>
    <submittedName>
        <fullName evidence="1">Uncharacterized protein</fullName>
    </submittedName>
</protein>
<comment type="caution">
    <text evidence="1">The sequence shown here is derived from an EMBL/GenBank/DDBJ whole genome shotgun (WGS) entry which is preliminary data.</text>
</comment>
<name>A0A7C2S5V3_ARCFL</name>
<dbReference type="AlphaFoldDB" id="A0A7C2S5V3"/>
<organism evidence="1">
    <name type="scientific">Archaeoglobus fulgidus</name>
    <dbReference type="NCBI Taxonomy" id="2234"/>
    <lineage>
        <taxon>Archaea</taxon>
        <taxon>Methanobacteriati</taxon>
        <taxon>Methanobacteriota</taxon>
        <taxon>Archaeoglobi</taxon>
        <taxon>Archaeoglobales</taxon>
        <taxon>Archaeoglobaceae</taxon>
        <taxon>Archaeoglobus</taxon>
    </lineage>
</organism>
<evidence type="ECO:0000313" key="1">
    <source>
        <dbReference type="EMBL" id="HET20885.1"/>
    </source>
</evidence>
<gene>
    <name evidence="1" type="ORF">ENN70_02015</name>
</gene>
<accession>A0A7C2S5V3</accession>
<reference evidence="1" key="1">
    <citation type="journal article" date="2020" name="mSystems">
        <title>Genome- and Community-Level Interaction Insights into Carbon Utilization and Element Cycling Functions of Hydrothermarchaeota in Hydrothermal Sediment.</title>
        <authorList>
            <person name="Zhou Z."/>
            <person name="Liu Y."/>
            <person name="Xu W."/>
            <person name="Pan J."/>
            <person name="Luo Z.H."/>
            <person name="Li M."/>
        </authorList>
    </citation>
    <scope>NUCLEOTIDE SEQUENCE [LARGE SCALE GENOMIC DNA]</scope>
    <source>
        <strain evidence="1">SpSt-12</strain>
    </source>
</reference>
<dbReference type="EMBL" id="DSCQ01000025">
    <property type="protein sequence ID" value="HET20885.1"/>
    <property type="molecule type" value="Genomic_DNA"/>
</dbReference>